<dbReference type="Proteomes" id="UP000077037">
    <property type="component" value="Unassembled WGS sequence"/>
</dbReference>
<name>A0A157QL77_9BORD</name>
<accession>A0A157QL77</accession>
<gene>
    <name evidence="1" type="primary">thrH</name>
    <name evidence="1" type="ORF">SAMEA1982600_03706</name>
</gene>
<proteinExistence type="predicted"/>
<evidence type="ECO:0000313" key="1">
    <source>
        <dbReference type="EMBL" id="SAI46662.1"/>
    </source>
</evidence>
<dbReference type="NCBIfam" id="NF010109">
    <property type="entry name" value="PRK13582.1"/>
    <property type="match status" value="1"/>
</dbReference>
<organism evidence="1 2">
    <name type="scientific">Bordetella ansorpii</name>
    <dbReference type="NCBI Taxonomy" id="288768"/>
    <lineage>
        <taxon>Bacteria</taxon>
        <taxon>Pseudomonadati</taxon>
        <taxon>Pseudomonadota</taxon>
        <taxon>Betaproteobacteria</taxon>
        <taxon>Burkholderiales</taxon>
        <taxon>Alcaligenaceae</taxon>
        <taxon>Bordetella</taxon>
    </lineage>
</organism>
<dbReference type="Gene3D" id="3.90.1470.10">
    <property type="entry name" value="thrh gene product, domain 2"/>
    <property type="match status" value="1"/>
</dbReference>
<dbReference type="EMBL" id="FKBS01000025">
    <property type="protein sequence ID" value="SAI46662.1"/>
    <property type="molecule type" value="Genomic_DNA"/>
</dbReference>
<dbReference type="Gene3D" id="3.40.50.1000">
    <property type="entry name" value="HAD superfamily/HAD-like"/>
    <property type="match status" value="1"/>
</dbReference>
<protein>
    <submittedName>
        <fullName evidence="1">Phosphoserine phosphatase</fullName>
    </submittedName>
</protein>
<dbReference type="InterPro" id="IPR023214">
    <property type="entry name" value="HAD_sf"/>
</dbReference>
<dbReference type="InterPro" id="IPR036412">
    <property type="entry name" value="HAD-like_sf"/>
</dbReference>
<reference evidence="1 2" key="1">
    <citation type="submission" date="2016-03" db="EMBL/GenBank/DDBJ databases">
        <authorList>
            <consortium name="Pathogen Informatics"/>
        </authorList>
    </citation>
    <scope>NUCLEOTIDE SEQUENCE [LARGE SCALE GENOMIC DNA]</scope>
    <source>
        <strain evidence="1 2">NCTC13364</strain>
    </source>
</reference>
<dbReference type="AlphaFoldDB" id="A0A157QL77"/>
<evidence type="ECO:0000313" key="2">
    <source>
        <dbReference type="Proteomes" id="UP000077037"/>
    </source>
</evidence>
<sequence length="174" mass="19480">MTTRDEPDYPTLMRLRITALRKNGLRLKDVQAILLAVQPFLDARHFLEEIGRTHQVQIVSDCFHELASPLLKALGDPQAYCHSLCTDSDGWVVDCCYLPRNGKEDHIARLLAQGMEVLALGDAFNDLKMLRLAQQGFLVRPSLATQAAAPDIPVVQTLQDVLAKCQPELDSQFR</sequence>
<dbReference type="SUPFAM" id="SSF56784">
    <property type="entry name" value="HAD-like"/>
    <property type="match status" value="1"/>
</dbReference>